<keyword evidence="1" id="KW-0812">Transmembrane</keyword>
<feature type="transmembrane region" description="Helical" evidence="1">
    <location>
        <begin position="163"/>
        <end position="190"/>
    </location>
</feature>
<protein>
    <submittedName>
        <fullName evidence="2">TIGR02206 family membrane protein</fullName>
    </submittedName>
</protein>
<feature type="transmembrane region" description="Helical" evidence="1">
    <location>
        <begin position="210"/>
        <end position="229"/>
    </location>
</feature>
<evidence type="ECO:0000313" key="2">
    <source>
        <dbReference type="EMBL" id="MDD9206803.1"/>
    </source>
</evidence>
<feature type="transmembrane region" description="Helical" evidence="1">
    <location>
        <begin position="48"/>
        <end position="66"/>
    </location>
</feature>
<accession>A0ABT5TYQ8</accession>
<dbReference type="Pfam" id="PF14808">
    <property type="entry name" value="TMEM164"/>
    <property type="match status" value="1"/>
</dbReference>
<keyword evidence="1" id="KW-0472">Membrane</keyword>
<proteinExistence type="predicted"/>
<keyword evidence="1" id="KW-1133">Transmembrane helix</keyword>
<dbReference type="EMBL" id="JARACI010000979">
    <property type="protein sequence ID" value="MDD9206803.1"/>
    <property type="molecule type" value="Genomic_DNA"/>
</dbReference>
<organism evidence="2 3">
    <name type="scientific">Georgenia halotolerans</name>
    <dbReference type="NCBI Taxonomy" id="3028317"/>
    <lineage>
        <taxon>Bacteria</taxon>
        <taxon>Bacillati</taxon>
        <taxon>Actinomycetota</taxon>
        <taxon>Actinomycetes</taxon>
        <taxon>Micrococcales</taxon>
        <taxon>Bogoriellaceae</taxon>
        <taxon>Georgenia</taxon>
    </lineage>
</organism>
<sequence length="253" mass="28373">MAPEIAAVQRMEPFGGAHLAMLVLTVALSVVVVWGARRIRGTASEMRFTQRAGWVLLVTSLAWMGWGMLPANWNIEESLPLQFSDALRLITAVALIRRARWAIMISYYWGLTLNLQSLLTPNLTYFNVPAVEFVLYWTLHIAVFLAPLVFVCGLGYRPQWRDFAVAYVATVAWAALALLVNIVIGTNYGFLRHAPAGPSLLDVLGPWPAYILWEGVLIAIVWAMMTWPFRIRRTLTTSSARDHERVSRASKSS</sequence>
<feature type="transmembrane region" description="Helical" evidence="1">
    <location>
        <begin position="17"/>
        <end position="36"/>
    </location>
</feature>
<feature type="transmembrane region" description="Helical" evidence="1">
    <location>
        <begin position="134"/>
        <end position="156"/>
    </location>
</feature>
<dbReference type="NCBIfam" id="TIGR02206">
    <property type="entry name" value="intg_mem_TP0381"/>
    <property type="match status" value="1"/>
</dbReference>
<evidence type="ECO:0000313" key="3">
    <source>
        <dbReference type="Proteomes" id="UP001165561"/>
    </source>
</evidence>
<dbReference type="InterPro" id="IPR011737">
    <property type="entry name" value="CHP02206_TP0381"/>
</dbReference>
<reference evidence="2" key="1">
    <citation type="submission" date="2023-02" db="EMBL/GenBank/DDBJ databases">
        <title>Georgenia sp.10Sc9-8, isolated from a soil sample collected from the Taklamakan desert.</title>
        <authorList>
            <person name="Liu S."/>
        </authorList>
    </citation>
    <scope>NUCLEOTIDE SEQUENCE</scope>
    <source>
        <strain evidence="2">10Sc9-8</strain>
    </source>
</reference>
<name>A0ABT5TYQ8_9MICO</name>
<gene>
    <name evidence="2" type="ORF">PU560_10040</name>
</gene>
<dbReference type="Proteomes" id="UP001165561">
    <property type="component" value="Unassembled WGS sequence"/>
</dbReference>
<evidence type="ECO:0000256" key="1">
    <source>
        <dbReference type="SAM" id="Phobius"/>
    </source>
</evidence>
<comment type="caution">
    <text evidence="2">The sequence shown here is derived from an EMBL/GenBank/DDBJ whole genome shotgun (WGS) entry which is preliminary data.</text>
</comment>
<keyword evidence="3" id="KW-1185">Reference proteome</keyword>